<evidence type="ECO:0000256" key="2">
    <source>
        <dbReference type="ARBA" id="ARBA00022448"/>
    </source>
</evidence>
<gene>
    <name evidence="9" type="ORF">BHE90_001685</name>
</gene>
<accession>A0A430M6T0</accession>
<evidence type="ECO:0000256" key="1">
    <source>
        <dbReference type="ARBA" id="ARBA00004141"/>
    </source>
</evidence>
<dbReference type="GO" id="GO:0016020">
    <property type="term" value="C:membrane"/>
    <property type="evidence" value="ECO:0007669"/>
    <property type="project" value="UniProtKB-SubCell"/>
</dbReference>
<keyword evidence="10" id="KW-1185">Reference proteome</keyword>
<dbReference type="Proteomes" id="UP000287124">
    <property type="component" value="Unassembled WGS sequence"/>
</dbReference>
<dbReference type="AlphaFoldDB" id="A0A430M6T0"/>
<dbReference type="PROSITE" id="PS50850">
    <property type="entry name" value="MFS"/>
    <property type="match status" value="1"/>
</dbReference>
<dbReference type="PANTHER" id="PTHR43791:SF23">
    <property type="entry name" value="MAJOR FACILITATOR SUPERFAMILY (MFS) PROFILE DOMAIN-CONTAINING PROTEIN"/>
    <property type="match status" value="1"/>
</dbReference>
<feature type="transmembrane region" description="Helical" evidence="7">
    <location>
        <begin position="153"/>
        <end position="172"/>
    </location>
</feature>
<keyword evidence="6" id="KW-0325">Glycoprotein</keyword>
<dbReference type="Gene3D" id="1.20.1250.20">
    <property type="entry name" value="MFS general substrate transporter like domains"/>
    <property type="match status" value="1"/>
</dbReference>
<keyword evidence="5 7" id="KW-0472">Membrane</keyword>
<evidence type="ECO:0000256" key="3">
    <source>
        <dbReference type="ARBA" id="ARBA00022692"/>
    </source>
</evidence>
<evidence type="ECO:0000256" key="7">
    <source>
        <dbReference type="SAM" id="Phobius"/>
    </source>
</evidence>
<keyword evidence="4 7" id="KW-1133">Transmembrane helix</keyword>
<dbReference type="InterPro" id="IPR036259">
    <property type="entry name" value="MFS_trans_sf"/>
</dbReference>
<dbReference type="SUPFAM" id="SSF103473">
    <property type="entry name" value="MFS general substrate transporter"/>
    <property type="match status" value="1"/>
</dbReference>
<keyword evidence="2" id="KW-0813">Transport</keyword>
<dbReference type="PANTHER" id="PTHR43791">
    <property type="entry name" value="PERMEASE-RELATED"/>
    <property type="match status" value="1"/>
</dbReference>
<evidence type="ECO:0000313" key="9">
    <source>
        <dbReference type="EMBL" id="RTE83672.1"/>
    </source>
</evidence>
<comment type="subcellular location">
    <subcellularLocation>
        <location evidence="1">Membrane</location>
        <topology evidence="1">Multi-pass membrane protein</topology>
    </subcellularLocation>
</comment>
<sequence length="229" mass="25772">MTRQSFTEDVGLAVARFFIGFVEAVFFPGVLFYLTIFYNRKQYAFRMALFYSGSQLGNAFGGLLAIAILELDGRFGLEGWRWLFLVEGVVTVGLALVFAFTLPNSPQGAKSLNEVERAWIKYNYEADQGQGDDRSGMTAWQGLKLAIQDPKTWLLLATLYYIFVSAGVTNFLPPVVATLGYSRTITAIVVTTFVRVYLKKQNWRLENGWDMGRSGPTTVQKANGFRYML</sequence>
<feature type="transmembrane region" description="Helical" evidence="7">
    <location>
        <begin position="48"/>
        <end position="68"/>
    </location>
</feature>
<dbReference type="GO" id="GO:0022857">
    <property type="term" value="F:transmembrane transporter activity"/>
    <property type="evidence" value="ECO:0007669"/>
    <property type="project" value="InterPro"/>
</dbReference>
<dbReference type="InterPro" id="IPR011701">
    <property type="entry name" value="MFS"/>
</dbReference>
<dbReference type="Pfam" id="PF07690">
    <property type="entry name" value="MFS_1"/>
    <property type="match status" value="1"/>
</dbReference>
<feature type="transmembrane region" description="Helical" evidence="7">
    <location>
        <begin position="178"/>
        <end position="198"/>
    </location>
</feature>
<evidence type="ECO:0000256" key="4">
    <source>
        <dbReference type="ARBA" id="ARBA00022989"/>
    </source>
</evidence>
<evidence type="ECO:0000256" key="6">
    <source>
        <dbReference type="ARBA" id="ARBA00023180"/>
    </source>
</evidence>
<evidence type="ECO:0000259" key="8">
    <source>
        <dbReference type="PROSITE" id="PS50850"/>
    </source>
</evidence>
<proteinExistence type="predicted"/>
<feature type="transmembrane region" description="Helical" evidence="7">
    <location>
        <begin position="80"/>
        <end position="102"/>
    </location>
</feature>
<reference evidence="9 10" key="1">
    <citation type="submission" date="2017-06" db="EMBL/GenBank/DDBJ databases">
        <title>Comparative genomic analysis of Ambrosia Fusariam Clade fungi.</title>
        <authorList>
            <person name="Stajich J.E."/>
            <person name="Carrillo J."/>
            <person name="Kijimoto T."/>
            <person name="Eskalen A."/>
            <person name="O'Donnell K."/>
            <person name="Kasson M."/>
        </authorList>
    </citation>
    <scope>NUCLEOTIDE SEQUENCE [LARGE SCALE GENOMIC DNA]</scope>
    <source>
        <strain evidence="9 10">UCR1854</strain>
    </source>
</reference>
<comment type="caution">
    <text evidence="9">The sequence shown here is derived from an EMBL/GenBank/DDBJ whole genome shotgun (WGS) entry which is preliminary data.</text>
</comment>
<dbReference type="EMBL" id="MIKF01000013">
    <property type="protein sequence ID" value="RTE83672.1"/>
    <property type="molecule type" value="Genomic_DNA"/>
</dbReference>
<feature type="domain" description="Major facilitator superfamily (MFS) profile" evidence="8">
    <location>
        <begin position="1"/>
        <end position="229"/>
    </location>
</feature>
<evidence type="ECO:0000256" key="5">
    <source>
        <dbReference type="ARBA" id="ARBA00023136"/>
    </source>
</evidence>
<name>A0A430M6T0_9HYPO</name>
<dbReference type="InterPro" id="IPR020846">
    <property type="entry name" value="MFS_dom"/>
</dbReference>
<keyword evidence="3 7" id="KW-0812">Transmembrane</keyword>
<protein>
    <recommendedName>
        <fullName evidence="8">Major facilitator superfamily (MFS) profile domain-containing protein</fullName>
    </recommendedName>
</protein>
<feature type="transmembrane region" description="Helical" evidence="7">
    <location>
        <begin position="12"/>
        <end position="36"/>
    </location>
</feature>
<evidence type="ECO:0000313" key="10">
    <source>
        <dbReference type="Proteomes" id="UP000287124"/>
    </source>
</evidence>
<organism evidence="9 10">
    <name type="scientific">Fusarium euwallaceae</name>
    <dbReference type="NCBI Taxonomy" id="1147111"/>
    <lineage>
        <taxon>Eukaryota</taxon>
        <taxon>Fungi</taxon>
        <taxon>Dikarya</taxon>
        <taxon>Ascomycota</taxon>
        <taxon>Pezizomycotina</taxon>
        <taxon>Sordariomycetes</taxon>
        <taxon>Hypocreomycetidae</taxon>
        <taxon>Hypocreales</taxon>
        <taxon>Nectriaceae</taxon>
        <taxon>Fusarium</taxon>
        <taxon>Fusarium solani species complex</taxon>
    </lineage>
</organism>